<feature type="domain" description="Calcineurin-like phosphoesterase" evidence="3">
    <location>
        <begin position="1"/>
        <end position="147"/>
    </location>
</feature>
<evidence type="ECO:0000313" key="5">
    <source>
        <dbReference type="Proteomes" id="UP000430975"/>
    </source>
</evidence>
<keyword evidence="5" id="KW-1185">Reference proteome</keyword>
<dbReference type="NCBIfam" id="TIGR00040">
    <property type="entry name" value="yfcE"/>
    <property type="match status" value="1"/>
</dbReference>
<comment type="cofactor">
    <cofactor evidence="2">
        <name>a divalent metal cation</name>
        <dbReference type="ChEBI" id="CHEBI:60240"/>
    </cofactor>
</comment>
<organism evidence="4 5">
    <name type="scientific">Fundicoccus ignavus</name>
    <dbReference type="NCBI Taxonomy" id="2664442"/>
    <lineage>
        <taxon>Bacteria</taxon>
        <taxon>Bacillati</taxon>
        <taxon>Bacillota</taxon>
        <taxon>Bacilli</taxon>
        <taxon>Lactobacillales</taxon>
        <taxon>Aerococcaceae</taxon>
        <taxon>Fundicoccus</taxon>
    </lineage>
</organism>
<dbReference type="GO" id="GO:0016787">
    <property type="term" value="F:hydrolase activity"/>
    <property type="evidence" value="ECO:0007669"/>
    <property type="project" value="UniProtKB-UniRule"/>
</dbReference>
<evidence type="ECO:0000256" key="2">
    <source>
        <dbReference type="RuleBase" id="RU362039"/>
    </source>
</evidence>
<dbReference type="GO" id="GO:0046872">
    <property type="term" value="F:metal ion binding"/>
    <property type="evidence" value="ECO:0007669"/>
    <property type="project" value="UniProtKB-KW"/>
</dbReference>
<gene>
    <name evidence="4" type="ORF">GIY09_03480</name>
</gene>
<dbReference type="EC" id="3.1.4.-" evidence="2"/>
<evidence type="ECO:0000313" key="4">
    <source>
        <dbReference type="EMBL" id="MRI84961.1"/>
    </source>
</evidence>
<dbReference type="Proteomes" id="UP000430975">
    <property type="component" value="Unassembled WGS sequence"/>
</dbReference>
<sequence>MKFLVMSDNHGRWQKVQDIINALKEQVDFIFHCGDSEFPSDDPIWEDVDSVVSGNMDYDPQYRKIQTLETPAGKVLVLHGHRHGVNHSNTQVLDLAQEMGAQFAFHGHTHRLYAEYKNNVLLLNPGSLNHSRGPIKEKTFAIITLESDAILVDFYDDLLNKIPRLSQSFNR</sequence>
<proteinExistence type="inferred from homology"/>
<comment type="similarity">
    <text evidence="1 2">Belongs to the metallophosphoesterase superfamily. YfcE family.</text>
</comment>
<reference evidence="4 5" key="1">
    <citation type="submission" date="2019-11" db="EMBL/GenBank/DDBJ databases">
        <title>Characterisation of Fundicoccus ignavus gen. nov. sp. nov., a novel genus of the family Aerococcaceae isolated from bulk tank milk.</title>
        <authorList>
            <person name="Siebert A."/>
            <person name="Huptas C."/>
            <person name="Wenning M."/>
            <person name="Scherer S."/>
            <person name="Doll E.V."/>
        </authorList>
    </citation>
    <scope>NUCLEOTIDE SEQUENCE [LARGE SCALE GENOMIC DNA]</scope>
    <source>
        <strain evidence="4 5">WS4759</strain>
    </source>
</reference>
<accession>A0A6I2GHI5</accession>
<dbReference type="AlphaFoldDB" id="A0A6I2GHI5"/>
<evidence type="ECO:0000259" key="3">
    <source>
        <dbReference type="Pfam" id="PF12850"/>
    </source>
</evidence>
<dbReference type="PANTHER" id="PTHR11124">
    <property type="entry name" value="VACUOLAR SORTING PROTEIN VPS29"/>
    <property type="match status" value="1"/>
</dbReference>
<keyword evidence="2" id="KW-0479">Metal-binding</keyword>
<dbReference type="RefSeq" id="WP_311453551.1">
    <property type="nucleotide sequence ID" value="NZ_WJQS01000002.1"/>
</dbReference>
<dbReference type="EMBL" id="WJQS01000002">
    <property type="protein sequence ID" value="MRI84961.1"/>
    <property type="molecule type" value="Genomic_DNA"/>
</dbReference>
<protein>
    <recommendedName>
        <fullName evidence="2">Phosphoesterase</fullName>
        <ecNumber evidence="2">3.1.4.-</ecNumber>
    </recommendedName>
</protein>
<dbReference type="Gene3D" id="3.60.21.10">
    <property type="match status" value="1"/>
</dbReference>
<dbReference type="SUPFAM" id="SSF56300">
    <property type="entry name" value="Metallo-dependent phosphatases"/>
    <property type="match status" value="1"/>
</dbReference>
<dbReference type="Pfam" id="PF12850">
    <property type="entry name" value="Metallophos_2"/>
    <property type="match status" value="1"/>
</dbReference>
<dbReference type="InterPro" id="IPR000979">
    <property type="entry name" value="Phosphodiesterase_MJ0936/Vps29"/>
</dbReference>
<dbReference type="InterPro" id="IPR024654">
    <property type="entry name" value="Calcineurin-like_PHP_lpxH"/>
</dbReference>
<evidence type="ECO:0000256" key="1">
    <source>
        <dbReference type="ARBA" id="ARBA00008950"/>
    </source>
</evidence>
<comment type="caution">
    <text evidence="4">The sequence shown here is derived from an EMBL/GenBank/DDBJ whole genome shotgun (WGS) entry which is preliminary data.</text>
</comment>
<name>A0A6I2GHI5_9LACT</name>
<dbReference type="InterPro" id="IPR029052">
    <property type="entry name" value="Metallo-depent_PP-like"/>
</dbReference>